<organism evidence="1 2">
    <name type="scientific">Ferrithrix thermotolerans DSM 19514</name>
    <dbReference type="NCBI Taxonomy" id="1121881"/>
    <lineage>
        <taxon>Bacteria</taxon>
        <taxon>Bacillati</taxon>
        <taxon>Actinomycetota</taxon>
        <taxon>Acidimicrobiia</taxon>
        <taxon>Acidimicrobiales</taxon>
        <taxon>Acidimicrobiaceae</taxon>
        <taxon>Ferrithrix</taxon>
    </lineage>
</organism>
<dbReference type="AlphaFoldDB" id="A0A1M4W8F0"/>
<reference evidence="2" key="1">
    <citation type="submission" date="2016-11" db="EMBL/GenBank/DDBJ databases">
        <authorList>
            <person name="Varghese N."/>
            <person name="Submissions S."/>
        </authorList>
    </citation>
    <scope>NUCLEOTIDE SEQUENCE [LARGE SCALE GENOMIC DNA]</scope>
    <source>
        <strain evidence="2">DSM 19514</strain>
    </source>
</reference>
<gene>
    <name evidence="1" type="ORF">SAMN02745225_01580</name>
</gene>
<protein>
    <submittedName>
        <fullName evidence="1">Uncharacterized protein</fullName>
    </submittedName>
</protein>
<keyword evidence="2" id="KW-1185">Reference proteome</keyword>
<dbReference type="EMBL" id="FQUL01000023">
    <property type="protein sequence ID" value="SHE77440.1"/>
    <property type="molecule type" value="Genomic_DNA"/>
</dbReference>
<name>A0A1M4W8F0_9ACTN</name>
<evidence type="ECO:0000313" key="1">
    <source>
        <dbReference type="EMBL" id="SHE77440.1"/>
    </source>
</evidence>
<evidence type="ECO:0000313" key="2">
    <source>
        <dbReference type="Proteomes" id="UP000184295"/>
    </source>
</evidence>
<proteinExistence type="predicted"/>
<dbReference type="STRING" id="1121881.SAMN02745225_01580"/>
<sequence length="46" mass="5279">MILNSYQRCRFGVLLTSIEIQYTILNIQGLAGRLNQFESACRHGCF</sequence>
<dbReference type="Proteomes" id="UP000184295">
    <property type="component" value="Unassembled WGS sequence"/>
</dbReference>
<accession>A0A1M4W8F0</accession>